<feature type="transmembrane region" description="Helical" evidence="2">
    <location>
        <begin position="163"/>
        <end position="181"/>
    </location>
</feature>
<gene>
    <name evidence="3" type="ORF">GCM10023220_08850</name>
</gene>
<evidence type="ECO:0000313" key="4">
    <source>
        <dbReference type="Proteomes" id="UP001501265"/>
    </source>
</evidence>
<proteinExistence type="predicted"/>
<keyword evidence="4" id="KW-1185">Reference proteome</keyword>
<keyword evidence="2" id="KW-0812">Transmembrane</keyword>
<accession>A0ABP9AWD5</accession>
<comment type="caution">
    <text evidence="3">The sequence shown here is derived from an EMBL/GenBank/DDBJ whole genome shotgun (WGS) entry which is preliminary data.</text>
</comment>
<dbReference type="RefSeq" id="WP_345617551.1">
    <property type="nucleotide sequence ID" value="NZ_BAABIG010000008.1"/>
</dbReference>
<sequence length="515" mass="53401">MSGDTMSGVLEPAPPAAAPHDQSRGPWAAVFALARFEARDLLGYLPVVATLLLNLGYTGWRLVSAEGTDAYPALQDADRATQGQPLLLGIVLFVCVNRAVLRSRRRDTDRHFDVLPVAPWRRTIAHLLSVVPFGVFTAAVVLGEFTWQALRPGAVGHGSAGELAVGPLTVLLCGALGVLAARLVPHTFAAPVLLVGLYTLFVFVTTGSTEANWSRWLSAAVGENDGETLPSDLIGRPAGWHALYLTGLVLLAACVGVLAAGGRARPLKVCAAVAVGLTLTGAVAQSGGVSAELAAARKQATVTPEKVQSCAEHGSSVYCAYPEWTGRAGTWATVVDRVQSLAGGTAAGQRLLVRQRVDSTYGLESDTALNASTTPGQVTVGTRWGGTRVPEFATAVASVLVAGDEEAGGELCDGRVVTVMWLALGGAEDPLAELRTVRLDDSVRGSAIALTPTGSLSMSAGQTGVVVELLERPRAEVAAAVRAHWDELTGPGVTTAEAARTLGADVPEGGDECER</sequence>
<evidence type="ECO:0000256" key="1">
    <source>
        <dbReference type="SAM" id="MobiDB-lite"/>
    </source>
</evidence>
<evidence type="ECO:0000313" key="3">
    <source>
        <dbReference type="EMBL" id="GAA4786930.1"/>
    </source>
</evidence>
<feature type="transmembrane region" description="Helical" evidence="2">
    <location>
        <begin position="83"/>
        <end position="101"/>
    </location>
</feature>
<feature type="region of interest" description="Disordered" evidence="1">
    <location>
        <begin position="1"/>
        <end position="23"/>
    </location>
</feature>
<feature type="transmembrane region" description="Helical" evidence="2">
    <location>
        <begin position="122"/>
        <end position="143"/>
    </location>
</feature>
<keyword evidence="2" id="KW-0472">Membrane</keyword>
<reference evidence="4" key="1">
    <citation type="journal article" date="2019" name="Int. J. Syst. Evol. Microbiol.">
        <title>The Global Catalogue of Microorganisms (GCM) 10K type strain sequencing project: providing services to taxonomists for standard genome sequencing and annotation.</title>
        <authorList>
            <consortium name="The Broad Institute Genomics Platform"/>
            <consortium name="The Broad Institute Genome Sequencing Center for Infectious Disease"/>
            <person name="Wu L."/>
            <person name="Ma J."/>
        </authorList>
    </citation>
    <scope>NUCLEOTIDE SEQUENCE [LARGE SCALE GENOMIC DNA]</scope>
    <source>
        <strain evidence="4">JCM 18081</strain>
    </source>
</reference>
<dbReference type="EMBL" id="BAABIG010000008">
    <property type="protein sequence ID" value="GAA4786930.1"/>
    <property type="molecule type" value="Genomic_DNA"/>
</dbReference>
<protein>
    <submittedName>
        <fullName evidence="3">ABC transporter</fullName>
    </submittedName>
</protein>
<keyword evidence="2" id="KW-1133">Transmembrane helix</keyword>
<name>A0ABP9AWD5_9ACTN</name>
<feature type="transmembrane region" description="Helical" evidence="2">
    <location>
        <begin position="41"/>
        <end position="63"/>
    </location>
</feature>
<feature type="transmembrane region" description="Helical" evidence="2">
    <location>
        <begin position="188"/>
        <end position="208"/>
    </location>
</feature>
<organism evidence="3 4">
    <name type="scientific">Streptomyces ziwulingensis</name>
    <dbReference type="NCBI Taxonomy" id="1045501"/>
    <lineage>
        <taxon>Bacteria</taxon>
        <taxon>Bacillati</taxon>
        <taxon>Actinomycetota</taxon>
        <taxon>Actinomycetes</taxon>
        <taxon>Kitasatosporales</taxon>
        <taxon>Streptomycetaceae</taxon>
        <taxon>Streptomyces</taxon>
    </lineage>
</organism>
<dbReference type="Proteomes" id="UP001501265">
    <property type="component" value="Unassembled WGS sequence"/>
</dbReference>
<evidence type="ECO:0000256" key="2">
    <source>
        <dbReference type="SAM" id="Phobius"/>
    </source>
</evidence>
<feature type="transmembrane region" description="Helical" evidence="2">
    <location>
        <begin position="238"/>
        <end position="259"/>
    </location>
</feature>